<accession>A0AAV9IW82</accession>
<feature type="domain" description="Calcineurin-like phosphoesterase" evidence="5">
    <location>
        <begin position="28"/>
        <end position="140"/>
    </location>
</feature>
<dbReference type="AlphaFoldDB" id="A0AAV9IW82"/>
<dbReference type="Pfam" id="PF00149">
    <property type="entry name" value="Metallophos"/>
    <property type="match status" value="1"/>
</dbReference>
<keyword evidence="3" id="KW-0408">Iron</keyword>
<dbReference type="EMBL" id="JANCYW010000008">
    <property type="protein sequence ID" value="KAK4536421.1"/>
    <property type="molecule type" value="Genomic_DNA"/>
</dbReference>
<dbReference type="SUPFAM" id="SSF56300">
    <property type="entry name" value="Metallo-dependent phosphatases"/>
    <property type="match status" value="1"/>
</dbReference>
<protein>
    <recommendedName>
        <fullName evidence="5">Calcineurin-like phosphoesterase domain-containing protein</fullName>
    </recommendedName>
</protein>
<evidence type="ECO:0000313" key="7">
    <source>
        <dbReference type="Proteomes" id="UP001301350"/>
    </source>
</evidence>
<evidence type="ECO:0000256" key="1">
    <source>
        <dbReference type="ARBA" id="ARBA00022723"/>
    </source>
</evidence>
<evidence type="ECO:0000256" key="3">
    <source>
        <dbReference type="ARBA" id="ARBA00023004"/>
    </source>
</evidence>
<keyword evidence="7" id="KW-1185">Reference proteome</keyword>
<comment type="similarity">
    <text evidence="4">Belongs to the cyclic nucleotide phosphodiesterase class-III family.</text>
</comment>
<keyword evidence="1" id="KW-0479">Metal-binding</keyword>
<dbReference type="Gene3D" id="3.60.21.10">
    <property type="match status" value="2"/>
</dbReference>
<dbReference type="InterPro" id="IPR029052">
    <property type="entry name" value="Metallo-depent_PP-like"/>
</dbReference>
<gene>
    <name evidence="6" type="ORF">CDCA_CDCA08G2446</name>
</gene>
<dbReference type="GO" id="GO:0016787">
    <property type="term" value="F:hydrolase activity"/>
    <property type="evidence" value="ECO:0007669"/>
    <property type="project" value="UniProtKB-KW"/>
</dbReference>
<dbReference type="GO" id="GO:0046872">
    <property type="term" value="F:metal ion binding"/>
    <property type="evidence" value="ECO:0007669"/>
    <property type="project" value="UniProtKB-KW"/>
</dbReference>
<organism evidence="6 7">
    <name type="scientific">Cyanidium caldarium</name>
    <name type="common">Red alga</name>
    <dbReference type="NCBI Taxonomy" id="2771"/>
    <lineage>
        <taxon>Eukaryota</taxon>
        <taxon>Rhodophyta</taxon>
        <taxon>Bangiophyceae</taxon>
        <taxon>Cyanidiales</taxon>
        <taxon>Cyanidiaceae</taxon>
        <taxon>Cyanidium</taxon>
    </lineage>
</organism>
<reference evidence="6 7" key="1">
    <citation type="submission" date="2022-07" db="EMBL/GenBank/DDBJ databases">
        <title>Genome-wide signatures of adaptation to extreme environments.</title>
        <authorList>
            <person name="Cho C.H."/>
            <person name="Yoon H.S."/>
        </authorList>
    </citation>
    <scope>NUCLEOTIDE SEQUENCE [LARGE SCALE GENOMIC DNA]</scope>
    <source>
        <strain evidence="6 7">DBV 063 E5</strain>
    </source>
</reference>
<name>A0AAV9IW82_CYACA</name>
<keyword evidence="2" id="KW-0378">Hydrolase</keyword>
<dbReference type="InterPro" id="IPR050884">
    <property type="entry name" value="CNP_phosphodiesterase-III"/>
</dbReference>
<evidence type="ECO:0000256" key="4">
    <source>
        <dbReference type="ARBA" id="ARBA00025742"/>
    </source>
</evidence>
<dbReference type="PANTHER" id="PTHR42988:SF2">
    <property type="entry name" value="CYCLIC NUCLEOTIDE PHOSPHODIESTERASE CBUA0032-RELATED"/>
    <property type="match status" value="1"/>
</dbReference>
<evidence type="ECO:0000256" key="2">
    <source>
        <dbReference type="ARBA" id="ARBA00022801"/>
    </source>
</evidence>
<dbReference type="PANTHER" id="PTHR42988">
    <property type="entry name" value="PHOSPHOHYDROLASE"/>
    <property type="match status" value="1"/>
</dbReference>
<dbReference type="InterPro" id="IPR004843">
    <property type="entry name" value="Calcineurin-like_PHP"/>
</dbReference>
<sequence>MHLERASRANGDAHGTDRNWNRERKIRKLALISDVHIFDAVGVRDEPVAQFLNLRALGLLNILFLRGPDKFSERVLLAAMRDMREVEGVDHLILAGDITNLALECEYAKALQAFELFCGGDASRITAVPGNHDIYNKYEASRTPTLFAQYFGQYAHSDVVHPRHLPHASSDDADAWNGSRWADFHRGGRRGRRWRRQRQETCLQETMEAAAASASSAAAVLTADADATATARNGDRRDRVSARESVPGDDYPFVQLRGDVLLVGLNTAIPGTAQGEVGAWQWRAAWEMMRSARCRELCSRAKLRVLVLHHPAQNPDVRGLPWIRDLGHDLKDWVDVAPFSQEFGIDVVVHGHNHVPYIGWLAGARDTLVVEGGSGTLLDTKRPDRMARYTVFELGDHGELERIYARVWNYDQYGSGAEMDARDGAVQPDWFRTEHIAVPPKPDEDVVLHSAGLRKRTLFGGLPF</sequence>
<dbReference type="Proteomes" id="UP001301350">
    <property type="component" value="Unassembled WGS sequence"/>
</dbReference>
<comment type="caution">
    <text evidence="6">The sequence shown here is derived from an EMBL/GenBank/DDBJ whole genome shotgun (WGS) entry which is preliminary data.</text>
</comment>
<proteinExistence type="inferred from homology"/>
<evidence type="ECO:0000313" key="6">
    <source>
        <dbReference type="EMBL" id="KAK4536421.1"/>
    </source>
</evidence>
<evidence type="ECO:0000259" key="5">
    <source>
        <dbReference type="Pfam" id="PF00149"/>
    </source>
</evidence>